<dbReference type="Pfam" id="PF04466">
    <property type="entry name" value="Terminase_3"/>
    <property type="match status" value="1"/>
</dbReference>
<feature type="non-terminal residue" evidence="2">
    <location>
        <position position="63"/>
    </location>
</feature>
<gene>
    <name evidence="2" type="ORF">GM545_14255</name>
</gene>
<sequence length="63" mass="7061">MSHSADIELPKKLQFLWEPSRFKIAYGGRGGAKSWAVARTLLLMGAQKPLRVLCAREFQNSIS</sequence>
<dbReference type="InterPro" id="IPR027417">
    <property type="entry name" value="P-loop_NTPase"/>
</dbReference>
<evidence type="ECO:0000259" key="1">
    <source>
        <dbReference type="Pfam" id="PF04466"/>
    </source>
</evidence>
<accession>A0A7X2XMK9</accession>
<dbReference type="InterPro" id="IPR035412">
    <property type="entry name" value="Terminase_L_N"/>
</dbReference>
<reference evidence="2 3" key="1">
    <citation type="submission" date="2019-11" db="EMBL/GenBank/DDBJ databases">
        <title>Growth characteristics of pneumococcus vary with the chemical composition of the capsule and with environmental conditions.</title>
        <authorList>
            <person name="Tothpal A."/>
            <person name="Desobry K."/>
            <person name="Joshi S."/>
            <person name="Wyllie A.L."/>
            <person name="Weinberger D.M."/>
        </authorList>
    </citation>
    <scope>NUCLEOTIDE SEQUENCE [LARGE SCALE GENOMIC DNA]</scope>
    <source>
        <strain evidence="3">pnumococcus09N</strain>
    </source>
</reference>
<dbReference type="Gene3D" id="3.40.50.300">
    <property type="entry name" value="P-loop containing nucleotide triphosphate hydrolases"/>
    <property type="match status" value="1"/>
</dbReference>
<evidence type="ECO:0000313" key="2">
    <source>
        <dbReference type="EMBL" id="MTV44692.1"/>
    </source>
</evidence>
<organism evidence="2 3">
    <name type="scientific">Streptococcus pneumoniae</name>
    <dbReference type="NCBI Taxonomy" id="1313"/>
    <lineage>
        <taxon>Bacteria</taxon>
        <taxon>Bacillati</taxon>
        <taxon>Bacillota</taxon>
        <taxon>Bacilli</taxon>
        <taxon>Lactobacillales</taxon>
        <taxon>Streptococcaceae</taxon>
        <taxon>Streptococcus</taxon>
    </lineage>
</organism>
<name>A0A7X2XMK9_STREE</name>
<comment type="caution">
    <text evidence="2">The sequence shown here is derived from an EMBL/GenBank/DDBJ whole genome shotgun (WGS) entry which is preliminary data.</text>
</comment>
<dbReference type="Proteomes" id="UP000467349">
    <property type="component" value="Unassembled WGS sequence"/>
</dbReference>
<protein>
    <submittedName>
        <fullName evidence="2">PBSX family phage terminase large subunit</fullName>
    </submittedName>
</protein>
<evidence type="ECO:0000313" key="3">
    <source>
        <dbReference type="Proteomes" id="UP000467349"/>
    </source>
</evidence>
<feature type="domain" description="Phage terminase large subunit N-terminal" evidence="1">
    <location>
        <begin position="21"/>
        <end position="62"/>
    </location>
</feature>
<dbReference type="AlphaFoldDB" id="A0A7X2XMK9"/>
<proteinExistence type="predicted"/>
<dbReference type="EMBL" id="WNHU01000692">
    <property type="protein sequence ID" value="MTV44692.1"/>
    <property type="molecule type" value="Genomic_DNA"/>
</dbReference>